<reference evidence="2 3" key="1">
    <citation type="journal article" date="2023" name="J. Phycol.">
        <title>Chrysosporum ovalisporum is synonymous with the true-branching cyanobacterium Umezakia natans (Nostocales/Aphanizomenonaceae).</title>
        <authorList>
            <person name="McGregor G.B."/>
            <person name="Sendall B.C."/>
            <person name="Niiyama Y."/>
            <person name="Tuji A."/>
            <person name="Willis A."/>
        </authorList>
    </citation>
    <scope>NUCLEOTIDE SEQUENCE [LARGE SCALE GENOMIC DNA]</scope>
    <source>
        <strain evidence="2 3">ANA360D</strain>
    </source>
</reference>
<feature type="chain" id="PRO_5041266966" evidence="1">
    <location>
        <begin position="27"/>
        <end position="83"/>
    </location>
</feature>
<keyword evidence="3" id="KW-1185">Reference proteome</keyword>
<sequence length="83" mass="8899">MNIAIMILLACPVFLASILVANPAQASTTKMISVASSQPIEQLVTLLPTTTLNPIMDQLGCNCAVCFESKFQMLQGRLPLGDF</sequence>
<dbReference type="AlphaFoldDB" id="A0AA43GUL8"/>
<evidence type="ECO:0000256" key="1">
    <source>
        <dbReference type="SAM" id="SignalP"/>
    </source>
</evidence>
<dbReference type="EMBL" id="JANQDH010000093">
    <property type="protein sequence ID" value="MDH6061535.1"/>
    <property type="molecule type" value="Genomic_DNA"/>
</dbReference>
<comment type="caution">
    <text evidence="2">The sequence shown here is derived from an EMBL/GenBank/DDBJ whole genome shotgun (WGS) entry which is preliminary data.</text>
</comment>
<evidence type="ECO:0000313" key="3">
    <source>
        <dbReference type="Proteomes" id="UP001159387"/>
    </source>
</evidence>
<evidence type="ECO:0000313" key="2">
    <source>
        <dbReference type="EMBL" id="MDH6061535.1"/>
    </source>
</evidence>
<gene>
    <name evidence="2" type="ORF">NWP17_14000</name>
</gene>
<feature type="signal peptide" evidence="1">
    <location>
        <begin position="1"/>
        <end position="26"/>
    </location>
</feature>
<dbReference type="Proteomes" id="UP001159387">
    <property type="component" value="Unassembled WGS sequence"/>
</dbReference>
<accession>A0AA43GUL8</accession>
<keyword evidence="1" id="KW-0732">Signal</keyword>
<protein>
    <submittedName>
        <fullName evidence="2">Uncharacterized protein</fullName>
    </submittedName>
</protein>
<proteinExistence type="predicted"/>
<organism evidence="2 3">
    <name type="scientific">Chrysosporum bergii ANA360D</name>
    <dbReference type="NCBI Taxonomy" id="617107"/>
    <lineage>
        <taxon>Bacteria</taxon>
        <taxon>Bacillati</taxon>
        <taxon>Cyanobacteriota</taxon>
        <taxon>Cyanophyceae</taxon>
        <taxon>Nostocales</taxon>
        <taxon>Nodulariaceae</taxon>
        <taxon>Chrysosporum</taxon>
    </lineage>
</organism>
<name>A0AA43GUL8_9CYAN</name>